<evidence type="ECO:0000256" key="10">
    <source>
        <dbReference type="SAM" id="MobiDB-lite"/>
    </source>
</evidence>
<evidence type="ECO:0000313" key="12">
    <source>
        <dbReference type="Proteomes" id="UP000192596"/>
    </source>
</evidence>
<keyword evidence="2 9" id="KW-0813">Transport</keyword>
<feature type="region of interest" description="Disordered" evidence="10">
    <location>
        <begin position="1"/>
        <end position="65"/>
    </location>
</feature>
<comment type="caution">
    <text evidence="11">The sequence shown here is derived from an EMBL/GenBank/DDBJ whole genome shotgun (WGS) entry which is preliminary data.</text>
</comment>
<dbReference type="GO" id="GO:0006888">
    <property type="term" value="P:endoplasmic reticulum to Golgi vesicle-mediated transport"/>
    <property type="evidence" value="ECO:0007669"/>
    <property type="project" value="UniProtKB-UniRule"/>
</dbReference>
<comment type="similarity">
    <text evidence="1 9">Belongs to the YIF1 family.</text>
</comment>
<feature type="compositionally biased region" description="Polar residues" evidence="10">
    <location>
        <begin position="49"/>
        <end position="65"/>
    </location>
</feature>
<keyword evidence="8 9" id="KW-0472">Membrane</keyword>
<dbReference type="GO" id="GO:0015031">
    <property type="term" value="P:protein transport"/>
    <property type="evidence" value="ECO:0007669"/>
    <property type="project" value="UniProtKB-KW"/>
</dbReference>
<dbReference type="InParanoid" id="A0A1V8ST40"/>
<protein>
    <recommendedName>
        <fullName evidence="9">Protein YIF1</fullName>
    </recommendedName>
</protein>
<comment type="subcellular location">
    <subcellularLocation>
        <location evidence="9">Endoplasmic reticulum membrane</location>
        <topology evidence="9">Multi-pass membrane protein</topology>
    </subcellularLocation>
    <subcellularLocation>
        <location evidence="9">Golgi apparatus membrane</location>
        <topology evidence="9">Multi-pass membrane protein</topology>
    </subcellularLocation>
</comment>
<dbReference type="InterPro" id="IPR005578">
    <property type="entry name" value="Yif1_fam"/>
</dbReference>
<evidence type="ECO:0000256" key="7">
    <source>
        <dbReference type="ARBA" id="ARBA00023034"/>
    </source>
</evidence>
<name>A0A1V8ST40_9PEZI</name>
<feature type="transmembrane region" description="Helical" evidence="9">
    <location>
        <begin position="168"/>
        <end position="188"/>
    </location>
</feature>
<keyword evidence="3 9" id="KW-0812">Transmembrane</keyword>
<gene>
    <name evidence="11" type="ORF">B0A48_11870</name>
</gene>
<sequence length="342" mass="37620">MQRPAYSSIPPAQSPPLHHPIPQHVSTVPHLRSPPPPVSQNGGYGYGDSPQSQGQQAGVAGNTGNNMHPAFGGFMDDNTARLAMGFAGQGIAAGQQVMEQNFNRFVNVSALKHYFNVSNAYVLRKLLIVLFPWRHKPWSRQVSHNSSSASGSSASFLPPREDVNSPDMYIPIMAFTTYVLLSTLIAGVNGKFKPELLSSMLGNAGGSILLEQAILWLGRYFLSINSESQFYDLISYSGYKFVGVIVTLVVAAFSSGGRSTRGWVGYSVLGYTFMANAFFLLRSLKYVLLPSDSSPGNPSMQTIAKGQRRGRMQFLFIYTYVVQFALMWWLTRLDWSPVRAGK</sequence>
<dbReference type="AlphaFoldDB" id="A0A1V8ST40"/>
<keyword evidence="12" id="KW-1185">Reference proteome</keyword>
<evidence type="ECO:0000313" key="11">
    <source>
        <dbReference type="EMBL" id="OQO02316.1"/>
    </source>
</evidence>
<evidence type="ECO:0000256" key="1">
    <source>
        <dbReference type="ARBA" id="ARBA00009727"/>
    </source>
</evidence>
<dbReference type="PANTHER" id="PTHR14083">
    <property type="entry name" value="YIP1 INTERACTING FACTOR HOMOLOG YIF1 PROTEIN"/>
    <property type="match status" value="1"/>
</dbReference>
<dbReference type="GO" id="GO:0005789">
    <property type="term" value="C:endoplasmic reticulum membrane"/>
    <property type="evidence" value="ECO:0007669"/>
    <property type="project" value="UniProtKB-SubCell"/>
</dbReference>
<dbReference type="EMBL" id="NAJO01000028">
    <property type="protein sequence ID" value="OQO02316.1"/>
    <property type="molecule type" value="Genomic_DNA"/>
</dbReference>
<organism evidence="11 12">
    <name type="scientific">Cryoendolithus antarcticus</name>
    <dbReference type="NCBI Taxonomy" id="1507870"/>
    <lineage>
        <taxon>Eukaryota</taxon>
        <taxon>Fungi</taxon>
        <taxon>Dikarya</taxon>
        <taxon>Ascomycota</taxon>
        <taxon>Pezizomycotina</taxon>
        <taxon>Dothideomycetes</taxon>
        <taxon>Dothideomycetidae</taxon>
        <taxon>Cladosporiales</taxon>
        <taxon>Cladosporiaceae</taxon>
        <taxon>Cryoendolithus</taxon>
    </lineage>
</organism>
<dbReference type="STRING" id="1507870.A0A1V8ST40"/>
<dbReference type="GO" id="GO:0005793">
    <property type="term" value="C:endoplasmic reticulum-Golgi intermediate compartment"/>
    <property type="evidence" value="ECO:0007669"/>
    <property type="project" value="UniProtKB-UniRule"/>
</dbReference>
<evidence type="ECO:0000256" key="9">
    <source>
        <dbReference type="RuleBase" id="RU368073"/>
    </source>
</evidence>
<reference evidence="12" key="1">
    <citation type="submission" date="2017-03" db="EMBL/GenBank/DDBJ databases">
        <title>Genomes of endolithic fungi from Antarctica.</title>
        <authorList>
            <person name="Coleine C."/>
            <person name="Masonjones S."/>
            <person name="Stajich J.E."/>
        </authorList>
    </citation>
    <scope>NUCLEOTIDE SEQUENCE [LARGE SCALE GENOMIC DNA]</scope>
    <source>
        <strain evidence="12">CCFEE 5527</strain>
    </source>
</reference>
<evidence type="ECO:0000256" key="5">
    <source>
        <dbReference type="ARBA" id="ARBA00022927"/>
    </source>
</evidence>
<dbReference type="Pfam" id="PF03878">
    <property type="entry name" value="YIF1"/>
    <property type="match status" value="1"/>
</dbReference>
<evidence type="ECO:0000256" key="2">
    <source>
        <dbReference type="ARBA" id="ARBA00022448"/>
    </source>
</evidence>
<evidence type="ECO:0000256" key="3">
    <source>
        <dbReference type="ARBA" id="ARBA00022692"/>
    </source>
</evidence>
<keyword evidence="4 9" id="KW-0256">Endoplasmic reticulum</keyword>
<keyword evidence="7 9" id="KW-0333">Golgi apparatus</keyword>
<dbReference type="GO" id="GO:0000139">
    <property type="term" value="C:Golgi membrane"/>
    <property type="evidence" value="ECO:0007669"/>
    <property type="project" value="UniProtKB-SubCell"/>
</dbReference>
<keyword evidence="6 9" id="KW-1133">Transmembrane helix</keyword>
<dbReference type="Proteomes" id="UP000192596">
    <property type="component" value="Unassembled WGS sequence"/>
</dbReference>
<feature type="transmembrane region" description="Helical" evidence="9">
    <location>
        <begin position="200"/>
        <end position="218"/>
    </location>
</feature>
<feature type="transmembrane region" description="Helical" evidence="9">
    <location>
        <begin position="314"/>
        <end position="331"/>
    </location>
</feature>
<evidence type="ECO:0000256" key="6">
    <source>
        <dbReference type="ARBA" id="ARBA00022989"/>
    </source>
</evidence>
<dbReference type="FunCoup" id="A0A1V8ST40">
    <property type="interactions" value="943"/>
</dbReference>
<feature type="transmembrane region" description="Helical" evidence="9">
    <location>
        <begin position="263"/>
        <end position="281"/>
    </location>
</feature>
<proteinExistence type="inferred from homology"/>
<evidence type="ECO:0000256" key="8">
    <source>
        <dbReference type="ARBA" id="ARBA00023136"/>
    </source>
</evidence>
<dbReference type="GO" id="GO:0030134">
    <property type="term" value="C:COPII-coated ER to Golgi transport vesicle"/>
    <property type="evidence" value="ECO:0007669"/>
    <property type="project" value="TreeGrafter"/>
</dbReference>
<feature type="transmembrane region" description="Helical" evidence="9">
    <location>
        <begin position="239"/>
        <end position="257"/>
    </location>
</feature>
<evidence type="ECO:0000256" key="4">
    <source>
        <dbReference type="ARBA" id="ARBA00022824"/>
    </source>
</evidence>
<dbReference type="OrthoDB" id="337750at2759"/>
<comment type="function">
    <text evidence="9">Has a role in transport between endoplasmic reticulum and Golgi.</text>
</comment>
<dbReference type="PANTHER" id="PTHR14083:SF0">
    <property type="entry name" value="YIP1D-INTERACTING FACTOR 1, ISOFORM C"/>
    <property type="match status" value="1"/>
</dbReference>
<accession>A0A1V8ST40</accession>
<keyword evidence="5 9" id="KW-0653">Protein transport</keyword>